<dbReference type="SUPFAM" id="SSF53474">
    <property type="entry name" value="alpha/beta-Hydrolases"/>
    <property type="match status" value="1"/>
</dbReference>
<keyword evidence="2" id="KW-0812">Transmembrane</keyword>
<protein>
    <recommendedName>
        <fullName evidence="3">Serine aminopeptidase S33 domain-containing protein</fullName>
    </recommendedName>
</protein>
<proteinExistence type="predicted"/>
<evidence type="ECO:0000256" key="1">
    <source>
        <dbReference type="SAM" id="MobiDB-lite"/>
    </source>
</evidence>
<dbReference type="AlphaFoldDB" id="A0ABD3R2L5"/>
<feature type="region of interest" description="Disordered" evidence="1">
    <location>
        <begin position="84"/>
        <end position="110"/>
    </location>
</feature>
<dbReference type="PANTHER" id="PTHR11614">
    <property type="entry name" value="PHOSPHOLIPASE-RELATED"/>
    <property type="match status" value="1"/>
</dbReference>
<dbReference type="InterPro" id="IPR022742">
    <property type="entry name" value="Hydrolase_4"/>
</dbReference>
<keyword evidence="2" id="KW-1133">Transmembrane helix</keyword>
<dbReference type="InterPro" id="IPR029058">
    <property type="entry name" value="AB_hydrolase_fold"/>
</dbReference>
<sequence>MTTNNSTSTSPSHPTTTQAVALITLASALVISFALQRKSRKIDMSMPAKEGVWGVTESSTMPNLPPDFIVGSFVNSRSQSIFTINLPPREGKNSSSSSSSSSSFSSSSSPSTAKAMLVLVHGVGEHCCRPGYVSLFESLSDAGVDVYGLDHHGHGRSDGSPRGYAEKFDHYVDDVLEYVRLCRAKYVGDATTTATSTTTPPPLILMGQSMGGLVSVMAALRLGSDDVSGLVLTGPALGVDMNVVLRVQKLVSPAIDRLLPRAKIVDAVRPVDLSRNPNAVRSYVEDPLVLKGRLVARTAIGIDRAFDVVRNRRTELSCPMLILHGTADVVTSPGASLDFFRNVRSTNKRYLRLVDYKHEIFEDDPDVPFANIVAFVSSGGRAFADIDGGEVDGGEGVIDVGL</sequence>
<evidence type="ECO:0000259" key="3">
    <source>
        <dbReference type="Pfam" id="PF12146"/>
    </source>
</evidence>
<organism evidence="4 5">
    <name type="scientific">Cyclostephanos tholiformis</name>
    <dbReference type="NCBI Taxonomy" id="382380"/>
    <lineage>
        <taxon>Eukaryota</taxon>
        <taxon>Sar</taxon>
        <taxon>Stramenopiles</taxon>
        <taxon>Ochrophyta</taxon>
        <taxon>Bacillariophyta</taxon>
        <taxon>Coscinodiscophyceae</taxon>
        <taxon>Thalassiosirophycidae</taxon>
        <taxon>Stephanodiscales</taxon>
        <taxon>Stephanodiscaceae</taxon>
        <taxon>Cyclostephanos</taxon>
    </lineage>
</organism>
<dbReference type="InterPro" id="IPR051044">
    <property type="entry name" value="MAG_DAG_Lipase"/>
</dbReference>
<keyword evidence="5" id="KW-1185">Reference proteome</keyword>
<feature type="transmembrane region" description="Helical" evidence="2">
    <location>
        <begin position="16"/>
        <end position="35"/>
    </location>
</feature>
<dbReference type="Proteomes" id="UP001530377">
    <property type="component" value="Unassembled WGS sequence"/>
</dbReference>
<evidence type="ECO:0000313" key="4">
    <source>
        <dbReference type="EMBL" id="KAL3806519.1"/>
    </source>
</evidence>
<accession>A0ABD3R2L5</accession>
<dbReference type="Gene3D" id="3.40.50.1820">
    <property type="entry name" value="alpha/beta hydrolase"/>
    <property type="match status" value="1"/>
</dbReference>
<dbReference type="EMBL" id="JALLPB020000790">
    <property type="protein sequence ID" value="KAL3806519.1"/>
    <property type="molecule type" value="Genomic_DNA"/>
</dbReference>
<evidence type="ECO:0000256" key="2">
    <source>
        <dbReference type="SAM" id="Phobius"/>
    </source>
</evidence>
<dbReference type="Pfam" id="PF12146">
    <property type="entry name" value="Hydrolase_4"/>
    <property type="match status" value="1"/>
</dbReference>
<evidence type="ECO:0000313" key="5">
    <source>
        <dbReference type="Proteomes" id="UP001530377"/>
    </source>
</evidence>
<feature type="domain" description="Serine aminopeptidase S33" evidence="3">
    <location>
        <begin position="113"/>
        <end position="363"/>
    </location>
</feature>
<comment type="caution">
    <text evidence="4">The sequence shown here is derived from an EMBL/GenBank/DDBJ whole genome shotgun (WGS) entry which is preliminary data.</text>
</comment>
<name>A0ABD3R2L5_9STRA</name>
<keyword evidence="2" id="KW-0472">Membrane</keyword>
<reference evidence="4 5" key="1">
    <citation type="submission" date="2024-10" db="EMBL/GenBank/DDBJ databases">
        <title>Updated reference genomes for cyclostephanoid diatoms.</title>
        <authorList>
            <person name="Roberts W.R."/>
            <person name="Alverson A.J."/>
        </authorList>
    </citation>
    <scope>NUCLEOTIDE SEQUENCE [LARGE SCALE GENOMIC DNA]</scope>
    <source>
        <strain evidence="4 5">AJA228-03</strain>
    </source>
</reference>
<feature type="compositionally biased region" description="Low complexity" evidence="1">
    <location>
        <begin position="94"/>
        <end position="110"/>
    </location>
</feature>
<gene>
    <name evidence="4" type="ORF">ACHAXA_002561</name>
</gene>